<comment type="caution">
    <text evidence="2">The sequence shown here is derived from an EMBL/GenBank/DDBJ whole genome shotgun (WGS) entry which is preliminary data.</text>
</comment>
<dbReference type="RefSeq" id="WP_322790363.1">
    <property type="nucleotide sequence ID" value="NZ_JACHOV010000008.1"/>
</dbReference>
<dbReference type="Gene3D" id="2.30.30.40">
    <property type="entry name" value="SH3 Domains"/>
    <property type="match status" value="1"/>
</dbReference>
<evidence type="ECO:0000313" key="2">
    <source>
        <dbReference type="EMBL" id="MBB4642008.1"/>
    </source>
</evidence>
<reference evidence="2 3" key="1">
    <citation type="submission" date="2020-08" db="EMBL/GenBank/DDBJ databases">
        <title>Genomic Encyclopedia of Type Strains, Phase IV (KMG-IV): sequencing the most valuable type-strain genomes for metagenomic binning, comparative biology and taxonomic classification.</title>
        <authorList>
            <person name="Goeker M."/>
        </authorList>
    </citation>
    <scope>NUCLEOTIDE SEQUENCE [LARGE SCALE GENOMIC DNA]</scope>
    <source>
        <strain evidence="2 3">DSM 7465</strain>
    </source>
</reference>
<dbReference type="Proteomes" id="UP000575068">
    <property type="component" value="Unassembled WGS sequence"/>
</dbReference>
<evidence type="ECO:0000256" key="1">
    <source>
        <dbReference type="SAM" id="SignalP"/>
    </source>
</evidence>
<keyword evidence="3" id="KW-1185">Reference proteome</keyword>
<protein>
    <submittedName>
        <fullName evidence="2">SH3-like domain-containing protein</fullName>
    </submittedName>
</protein>
<accession>A0A840HWV8</accession>
<evidence type="ECO:0000313" key="3">
    <source>
        <dbReference type="Proteomes" id="UP000575068"/>
    </source>
</evidence>
<feature type="signal peptide" evidence="1">
    <location>
        <begin position="1"/>
        <end position="26"/>
    </location>
</feature>
<keyword evidence="1" id="KW-0732">Signal</keyword>
<feature type="chain" id="PRO_5032998779" evidence="1">
    <location>
        <begin position="27"/>
        <end position="158"/>
    </location>
</feature>
<name>A0A840HWV8_9SPHN</name>
<dbReference type="EMBL" id="JACHOV010000008">
    <property type="protein sequence ID" value="MBB4642008.1"/>
    <property type="molecule type" value="Genomic_DNA"/>
</dbReference>
<dbReference type="Pfam" id="PF06347">
    <property type="entry name" value="SH3_4"/>
    <property type="match status" value="2"/>
</dbReference>
<dbReference type="AlphaFoldDB" id="A0A840HWV8"/>
<dbReference type="InterPro" id="IPR010466">
    <property type="entry name" value="DUF1058"/>
</dbReference>
<proteinExistence type="predicted"/>
<organism evidence="2 3">
    <name type="scientific">Rhizorhapis suberifaciens</name>
    <name type="common">corky root of lettuce</name>
    <dbReference type="NCBI Taxonomy" id="13656"/>
    <lineage>
        <taxon>Bacteria</taxon>
        <taxon>Pseudomonadati</taxon>
        <taxon>Pseudomonadota</taxon>
        <taxon>Alphaproteobacteria</taxon>
        <taxon>Sphingomonadales</taxon>
        <taxon>Sphingomonadaceae</taxon>
        <taxon>Rhizorhapis</taxon>
    </lineage>
</organism>
<sequence>MMTFRLRAVFLGISAGVMLMGTPAAGQMKKPPYWASISKTEARMRTGPSDDYPANWIYRRRDLPVKVVEIYSHWRKVEDPDGTQGWMHVRLLSDQPTAIVQGGVQPLRQAPESGATVIYRAEPGVVGRISDCEDGWCLIDIQGRKGFIEKAHLWGAAE</sequence>
<gene>
    <name evidence="2" type="ORF">HNQ99_002326</name>
</gene>